<feature type="domain" description="Protein FecR C-terminal" evidence="2">
    <location>
        <begin position="269"/>
        <end position="336"/>
    </location>
</feature>
<evidence type="ECO:0000313" key="4">
    <source>
        <dbReference type="Proteomes" id="UP001200145"/>
    </source>
</evidence>
<sequence length="337" mass="38614">MLPFQSNHAIDELLVSYLLGEATEEQQRSALKWISASAENERYFQEFQQIWEKSRELAANSSVDVNAAWERMREKLEKGKNGRKEERKMGRREDGKVVSLAGWWRRAAAILAIVLTGAVSWTIYRQWTNAGWMELASQEATLLQLLPDSSKITLNKGATIEYPKQFARNKRRIKLKGEAFFDVKRKPEQPFEVMVNKLTVTVLGTSFNIRETDSATIVIVESGTVQVSDGNQSIVLNAGEQLIAGNTKKSWTKVQQTDKLYQYYRTRTFNCDRTPLWKLVEVLNEAYDSNIVITNPAIRELPITTVFENQPLEEVLSIISQTLDITITRKDDQIYVE</sequence>
<evidence type="ECO:0000259" key="2">
    <source>
        <dbReference type="Pfam" id="PF16344"/>
    </source>
</evidence>
<dbReference type="InterPro" id="IPR012373">
    <property type="entry name" value="Ferrdict_sens_TM"/>
</dbReference>
<proteinExistence type="predicted"/>
<dbReference type="Pfam" id="PF04773">
    <property type="entry name" value="FecR"/>
    <property type="match status" value="1"/>
</dbReference>
<dbReference type="InterPro" id="IPR032508">
    <property type="entry name" value="FecR_C"/>
</dbReference>
<dbReference type="Proteomes" id="UP001200145">
    <property type="component" value="Unassembled WGS sequence"/>
</dbReference>
<reference evidence="3 4" key="1">
    <citation type="submission" date="2022-01" db="EMBL/GenBank/DDBJ databases">
        <title>Flavihumibacter sp. nov., isolated from sediment of a river.</title>
        <authorList>
            <person name="Liu H."/>
        </authorList>
    </citation>
    <scope>NUCLEOTIDE SEQUENCE [LARGE SCALE GENOMIC DNA]</scope>
    <source>
        <strain evidence="3 4">RY-1</strain>
    </source>
</reference>
<dbReference type="PANTHER" id="PTHR30273:SF2">
    <property type="entry name" value="PROTEIN FECR"/>
    <property type="match status" value="1"/>
</dbReference>
<dbReference type="Gene3D" id="2.60.120.1440">
    <property type="match status" value="1"/>
</dbReference>
<dbReference type="Pfam" id="PF16344">
    <property type="entry name" value="FecR_C"/>
    <property type="match status" value="1"/>
</dbReference>
<comment type="caution">
    <text evidence="3">The sequence shown here is derived from an EMBL/GenBank/DDBJ whole genome shotgun (WGS) entry which is preliminary data.</text>
</comment>
<dbReference type="PANTHER" id="PTHR30273">
    <property type="entry name" value="PERIPLASMIC SIGNAL SENSOR AND SIGMA FACTOR ACTIVATOR FECR-RELATED"/>
    <property type="match status" value="1"/>
</dbReference>
<organism evidence="3 4">
    <name type="scientific">Flavihumibacter fluminis</name>
    <dbReference type="NCBI Taxonomy" id="2909236"/>
    <lineage>
        <taxon>Bacteria</taxon>
        <taxon>Pseudomonadati</taxon>
        <taxon>Bacteroidota</taxon>
        <taxon>Chitinophagia</taxon>
        <taxon>Chitinophagales</taxon>
        <taxon>Chitinophagaceae</taxon>
        <taxon>Flavihumibacter</taxon>
    </lineage>
</organism>
<protein>
    <submittedName>
        <fullName evidence="3">FecR domain-containing protein</fullName>
    </submittedName>
</protein>
<dbReference type="InterPro" id="IPR006860">
    <property type="entry name" value="FecR"/>
</dbReference>
<dbReference type="EMBL" id="JAKEVY010000001">
    <property type="protein sequence ID" value="MCF1713509.1"/>
    <property type="molecule type" value="Genomic_DNA"/>
</dbReference>
<accession>A0ABS9BEG4</accession>
<gene>
    <name evidence="3" type="ORF">L0U88_02560</name>
</gene>
<dbReference type="RefSeq" id="WP_234864039.1">
    <property type="nucleotide sequence ID" value="NZ_JAKEVY010000001.1"/>
</dbReference>
<keyword evidence="4" id="KW-1185">Reference proteome</keyword>
<name>A0ABS9BEG4_9BACT</name>
<dbReference type="Gene3D" id="3.55.50.30">
    <property type="match status" value="1"/>
</dbReference>
<evidence type="ECO:0000259" key="1">
    <source>
        <dbReference type="Pfam" id="PF04773"/>
    </source>
</evidence>
<evidence type="ECO:0000313" key="3">
    <source>
        <dbReference type="EMBL" id="MCF1713509.1"/>
    </source>
</evidence>
<dbReference type="PIRSF" id="PIRSF018266">
    <property type="entry name" value="FecR"/>
    <property type="match status" value="1"/>
</dbReference>
<feature type="domain" description="FecR protein" evidence="1">
    <location>
        <begin position="145"/>
        <end position="226"/>
    </location>
</feature>